<evidence type="ECO:0000256" key="5">
    <source>
        <dbReference type="ARBA" id="ARBA00023015"/>
    </source>
</evidence>
<dbReference type="InterPro" id="IPR013087">
    <property type="entry name" value="Znf_C2H2_type"/>
</dbReference>
<dbReference type="SUPFAM" id="SSF57667">
    <property type="entry name" value="beta-beta-alpha zinc fingers"/>
    <property type="match status" value="4"/>
</dbReference>
<evidence type="ECO:0000256" key="6">
    <source>
        <dbReference type="ARBA" id="ARBA00023163"/>
    </source>
</evidence>
<evidence type="ECO:0000313" key="11">
    <source>
        <dbReference type="RefSeq" id="XP_023935788.2"/>
    </source>
</evidence>
<protein>
    <submittedName>
        <fullName evidence="11 12">Zinc finger protein 76</fullName>
    </submittedName>
</protein>
<feature type="domain" description="C2H2-type" evidence="9">
    <location>
        <begin position="343"/>
        <end position="372"/>
    </location>
</feature>
<dbReference type="PANTHER" id="PTHR46179:SF13">
    <property type="entry name" value="C2H2-TYPE DOMAIN-CONTAINING PROTEIN"/>
    <property type="match status" value="1"/>
</dbReference>
<evidence type="ECO:0000313" key="10">
    <source>
        <dbReference type="Proteomes" id="UP001652582"/>
    </source>
</evidence>
<evidence type="ECO:0000313" key="12">
    <source>
        <dbReference type="RefSeq" id="XP_023935790.2"/>
    </source>
</evidence>
<feature type="domain" description="C2H2-type" evidence="9">
    <location>
        <begin position="313"/>
        <end position="342"/>
    </location>
</feature>
<dbReference type="InterPro" id="IPR051061">
    <property type="entry name" value="Zinc_finger_trans_reg"/>
</dbReference>
<evidence type="ECO:0000256" key="8">
    <source>
        <dbReference type="PROSITE-ProRule" id="PRU00042"/>
    </source>
</evidence>
<keyword evidence="7" id="KW-0539">Nucleus</keyword>
<feature type="domain" description="C2H2-type" evidence="9">
    <location>
        <begin position="204"/>
        <end position="233"/>
    </location>
</feature>
<accession>A0A6J1MSA1</accession>
<comment type="subcellular location">
    <subcellularLocation>
        <location evidence="1">Nucleus</location>
    </subcellularLocation>
</comment>
<evidence type="ECO:0000256" key="1">
    <source>
        <dbReference type="ARBA" id="ARBA00004123"/>
    </source>
</evidence>
<gene>
    <name evidence="11 12 13 14 15" type="primary">LOC112044247</name>
</gene>
<dbReference type="SMART" id="SM00355">
    <property type="entry name" value="ZnF_C2H2"/>
    <property type="match status" value="7"/>
</dbReference>
<dbReference type="RefSeq" id="XP_052739153.1">
    <property type="nucleotide sequence ID" value="XM_052883193.1"/>
</dbReference>
<dbReference type="PROSITE" id="PS00028">
    <property type="entry name" value="ZINC_FINGER_C2H2_1"/>
    <property type="match status" value="6"/>
</dbReference>
<dbReference type="Gene3D" id="3.30.160.60">
    <property type="entry name" value="Classic Zinc Finger"/>
    <property type="match status" value="6"/>
</dbReference>
<keyword evidence="2" id="KW-0479">Metal-binding</keyword>
<sequence length="619" mass="69426">MFVSHDMKSKKKSKPNILRRKPVLSKSLIVHKPESQNVQSLLAPSFVLDPKSNAVEEQKSENCDDSGCSIEKLVPKVEVSQCNTQEVVENISEHNSLIYFNTIQQNDNEFGQNQTVNIGTLLLGDVINQNVPVIESDPLLENKDKENQARGTWCFIENPETIILKQIDNTDESLIGYDAEKPGNTIEPAYLEEPAQLTKISSIYKCDISYCNEEFVTKQKLKKHMSVHQKGKVGKTQRHTTSECPVKRLLENDVEVPCGRVYLTKEELMKHLNDEHTIDEAFYSCSECGRRFFWASGLRAHSRAHAAVARESLACPWPGCARVFRQPCRLREHARAHTGDRPYPCRYPNCGWSFRTASKLLRHTRRHTGERQHACAACGRAFLRREHLRDHVQRHAAPRARHACPSIDCQQSFSNRSSLYLHMKKVHKSEDKVPLVASTENNEKIRFVVSLLEPSESSSIEPAAVEVKGEAEVLQAQAGEVGAAEEEGHSARTHCTWPLARAPQYQPSDEYVLEEDVPVEQSEGSESNIYTVRSDLFLHGNVLHNEDSEQMAQCSAVSEGEGEGDGDGEVGAPRADALALDADMLLDAPSVHFDQEGLYTDAVDESSFRVFLLSGEELV</sequence>
<evidence type="ECO:0000313" key="13">
    <source>
        <dbReference type="RefSeq" id="XP_023935791.2"/>
    </source>
</evidence>
<dbReference type="PANTHER" id="PTHR46179">
    <property type="entry name" value="ZINC FINGER PROTEIN"/>
    <property type="match status" value="1"/>
</dbReference>
<dbReference type="PROSITE" id="PS50157">
    <property type="entry name" value="ZINC_FINGER_C2H2_2"/>
    <property type="match status" value="6"/>
</dbReference>
<reference evidence="10 11" key="1">
    <citation type="submission" date="2025-05" db="UniProtKB">
        <authorList>
            <consortium name="RefSeq"/>
        </authorList>
    </citation>
    <scope>NUCLEOTIDE SEQUENCE [LARGE SCALE GENOMIC DNA]</scope>
</reference>
<dbReference type="Proteomes" id="UP001652582">
    <property type="component" value="Chromosome 1"/>
</dbReference>
<organism evidence="10 11">
    <name type="scientific">Bicyclus anynana</name>
    <name type="common">Squinting bush brown butterfly</name>
    <dbReference type="NCBI Taxonomy" id="110368"/>
    <lineage>
        <taxon>Eukaryota</taxon>
        <taxon>Metazoa</taxon>
        <taxon>Ecdysozoa</taxon>
        <taxon>Arthropoda</taxon>
        <taxon>Hexapoda</taxon>
        <taxon>Insecta</taxon>
        <taxon>Pterygota</taxon>
        <taxon>Neoptera</taxon>
        <taxon>Endopterygota</taxon>
        <taxon>Lepidoptera</taxon>
        <taxon>Glossata</taxon>
        <taxon>Ditrysia</taxon>
        <taxon>Papilionoidea</taxon>
        <taxon>Nymphalidae</taxon>
        <taxon>Satyrinae</taxon>
        <taxon>Satyrini</taxon>
        <taxon>Mycalesina</taxon>
        <taxon>Bicyclus</taxon>
    </lineage>
</organism>
<evidence type="ECO:0000256" key="7">
    <source>
        <dbReference type="ARBA" id="ARBA00023242"/>
    </source>
</evidence>
<evidence type="ECO:0000256" key="3">
    <source>
        <dbReference type="ARBA" id="ARBA00022771"/>
    </source>
</evidence>
<feature type="domain" description="C2H2-type" evidence="9">
    <location>
        <begin position="373"/>
        <end position="400"/>
    </location>
</feature>
<keyword evidence="5" id="KW-0805">Transcription regulation</keyword>
<evidence type="ECO:0000256" key="2">
    <source>
        <dbReference type="ARBA" id="ARBA00022723"/>
    </source>
</evidence>
<evidence type="ECO:0000313" key="14">
    <source>
        <dbReference type="RefSeq" id="XP_023935793.2"/>
    </source>
</evidence>
<feature type="domain" description="C2H2-type" evidence="9">
    <location>
        <begin position="283"/>
        <end position="310"/>
    </location>
</feature>
<dbReference type="RefSeq" id="XP_023935788.2">
    <property type="nucleotide sequence ID" value="XM_024080020.2"/>
</dbReference>
<keyword evidence="3 8" id="KW-0863">Zinc-finger</keyword>
<keyword evidence="4" id="KW-0862">Zinc</keyword>
<dbReference type="RefSeq" id="XP_023935790.2">
    <property type="nucleotide sequence ID" value="XM_024080022.2"/>
</dbReference>
<name>A0A6J1MSA1_BICAN</name>
<proteinExistence type="predicted"/>
<evidence type="ECO:0000256" key="4">
    <source>
        <dbReference type="ARBA" id="ARBA00022833"/>
    </source>
</evidence>
<dbReference type="RefSeq" id="XP_023935791.2">
    <property type="nucleotide sequence ID" value="XM_024080023.2"/>
</dbReference>
<keyword evidence="10" id="KW-1185">Reference proteome</keyword>
<keyword evidence="6" id="KW-0804">Transcription</keyword>
<dbReference type="RefSeq" id="XP_023935793.2">
    <property type="nucleotide sequence ID" value="XM_024080025.2"/>
</dbReference>
<dbReference type="Pfam" id="PF00096">
    <property type="entry name" value="zf-C2H2"/>
    <property type="match status" value="3"/>
</dbReference>
<dbReference type="InterPro" id="IPR036236">
    <property type="entry name" value="Znf_C2H2_sf"/>
</dbReference>
<dbReference type="OrthoDB" id="6277246at2759"/>
<dbReference type="GeneID" id="112044247"/>
<feature type="domain" description="C2H2-type" evidence="9">
    <location>
        <begin position="402"/>
        <end position="432"/>
    </location>
</feature>
<evidence type="ECO:0000313" key="15">
    <source>
        <dbReference type="RefSeq" id="XP_052739153.1"/>
    </source>
</evidence>
<evidence type="ECO:0000259" key="9">
    <source>
        <dbReference type="PROSITE" id="PS50157"/>
    </source>
</evidence>